<sequence>MQRRARKTQAHISPPIQHHFAGMDHEKPLSRLNRKSLGVNNRIWLILSLFFLLVLFTRYVTPHERPSPHRTMDFSNLKPKNYLNATGDEPSPFAFCPVYGEGDELAAKYGPVTLSKTRHHLGSGARVQRLIHKALAGQPVVISIIGGSVSACHGAGDDPLSPSCYPSRFFHWWNSVFPHPASELTNGAMRKSNSAYFGYCNAHHVPENTDLVIIELDADDEPNDDFLATFELLVRSLLLRPDAPAIILLGHFSPQVHETHGFAGPEHWHNMVAQFYDVPHVSIKPIVYSDYITDPTGTTRRYYVDPVLASPGGHEVLADTLIAYLQSQICSAWNAIMGHSTDVLPLLASGSNFKQPTDARGLFGGIGQRKGAASGSEGTEEGDEAGVGKVRILDADSNPVILTQLRVPPTRLTTLPNSGRAYEEIHPFCVSANDLINPLPPSLFYGSGWHAYHPSTGSNSLESTGHYWYSTLPMSKIRIPVQVGAGDIGVYYLRENRQDVGGGLGSQIECWVDDNYGGAVEFGNGADVGEPTPTLQVIDHFVTRGSHYVECQLLGEEGRGVPAFKILGVFTT</sequence>
<evidence type="ECO:0008006" key="5">
    <source>
        <dbReference type="Google" id="ProtNLM"/>
    </source>
</evidence>
<dbReference type="InParanoid" id="A0A067PRT5"/>
<feature type="transmembrane region" description="Helical" evidence="2">
    <location>
        <begin position="43"/>
        <end position="61"/>
    </location>
</feature>
<evidence type="ECO:0000256" key="1">
    <source>
        <dbReference type="SAM" id="MobiDB-lite"/>
    </source>
</evidence>
<gene>
    <name evidence="3" type="ORF">JAAARDRAFT_179126</name>
</gene>
<name>A0A067PRT5_9AGAM</name>
<evidence type="ECO:0000313" key="4">
    <source>
        <dbReference type="Proteomes" id="UP000027265"/>
    </source>
</evidence>
<dbReference type="EMBL" id="KL197721">
    <property type="protein sequence ID" value="KDQ56545.1"/>
    <property type="molecule type" value="Genomic_DNA"/>
</dbReference>
<dbReference type="Proteomes" id="UP000027265">
    <property type="component" value="Unassembled WGS sequence"/>
</dbReference>
<keyword evidence="2" id="KW-1133">Transmembrane helix</keyword>
<organism evidence="3 4">
    <name type="scientific">Jaapia argillacea MUCL 33604</name>
    <dbReference type="NCBI Taxonomy" id="933084"/>
    <lineage>
        <taxon>Eukaryota</taxon>
        <taxon>Fungi</taxon>
        <taxon>Dikarya</taxon>
        <taxon>Basidiomycota</taxon>
        <taxon>Agaricomycotina</taxon>
        <taxon>Agaricomycetes</taxon>
        <taxon>Agaricomycetidae</taxon>
        <taxon>Jaapiales</taxon>
        <taxon>Jaapiaceae</taxon>
        <taxon>Jaapia</taxon>
    </lineage>
</organism>
<proteinExistence type="predicted"/>
<keyword evidence="4" id="KW-1185">Reference proteome</keyword>
<dbReference type="CDD" id="cd00229">
    <property type="entry name" value="SGNH_hydrolase"/>
    <property type="match status" value="1"/>
</dbReference>
<evidence type="ECO:0000313" key="3">
    <source>
        <dbReference type="EMBL" id="KDQ56545.1"/>
    </source>
</evidence>
<keyword evidence="2" id="KW-0472">Membrane</keyword>
<feature type="region of interest" description="Disordered" evidence="1">
    <location>
        <begin position="364"/>
        <end position="384"/>
    </location>
</feature>
<evidence type="ECO:0000256" key="2">
    <source>
        <dbReference type="SAM" id="Phobius"/>
    </source>
</evidence>
<feature type="region of interest" description="Disordered" evidence="1">
    <location>
        <begin position="1"/>
        <end position="24"/>
    </location>
</feature>
<dbReference type="PANTHER" id="PTHR34407:SF1">
    <property type="entry name" value="SGNH HYDROLASE-TYPE ESTERASE DOMAIN-CONTAINING PROTEIN"/>
    <property type="match status" value="1"/>
</dbReference>
<dbReference type="AlphaFoldDB" id="A0A067PRT5"/>
<protein>
    <recommendedName>
        <fullName evidence="5">Capsular associated protein</fullName>
    </recommendedName>
</protein>
<keyword evidence="2" id="KW-0812">Transmembrane</keyword>
<dbReference type="PANTHER" id="PTHR34407">
    <property type="entry name" value="EXPRESSED PROTEIN"/>
    <property type="match status" value="1"/>
</dbReference>
<dbReference type="STRING" id="933084.A0A067PRT5"/>
<dbReference type="OrthoDB" id="544608at2759"/>
<dbReference type="HOGENOM" id="CLU_029715_0_0_1"/>
<dbReference type="SUPFAM" id="SSF52266">
    <property type="entry name" value="SGNH hydrolase"/>
    <property type="match status" value="1"/>
</dbReference>
<accession>A0A067PRT5</accession>
<reference evidence="4" key="1">
    <citation type="journal article" date="2014" name="Proc. Natl. Acad. Sci. U.S.A.">
        <title>Extensive sampling of basidiomycete genomes demonstrates inadequacy of the white-rot/brown-rot paradigm for wood decay fungi.</title>
        <authorList>
            <person name="Riley R."/>
            <person name="Salamov A.A."/>
            <person name="Brown D.W."/>
            <person name="Nagy L.G."/>
            <person name="Floudas D."/>
            <person name="Held B.W."/>
            <person name="Levasseur A."/>
            <person name="Lombard V."/>
            <person name="Morin E."/>
            <person name="Otillar R."/>
            <person name="Lindquist E.A."/>
            <person name="Sun H."/>
            <person name="LaButti K.M."/>
            <person name="Schmutz J."/>
            <person name="Jabbour D."/>
            <person name="Luo H."/>
            <person name="Baker S.E."/>
            <person name="Pisabarro A.G."/>
            <person name="Walton J.D."/>
            <person name="Blanchette R.A."/>
            <person name="Henrissat B."/>
            <person name="Martin F."/>
            <person name="Cullen D."/>
            <person name="Hibbett D.S."/>
            <person name="Grigoriev I.V."/>
        </authorList>
    </citation>
    <scope>NUCLEOTIDE SEQUENCE [LARGE SCALE GENOMIC DNA]</scope>
    <source>
        <strain evidence="4">MUCL 33604</strain>
    </source>
</reference>